<dbReference type="EMBL" id="SZVO01000002">
    <property type="protein sequence ID" value="TKT93396.1"/>
    <property type="molecule type" value="Genomic_DNA"/>
</dbReference>
<organism evidence="5 6">
    <name type="scientific">Dyadobacter frigoris</name>
    <dbReference type="NCBI Taxonomy" id="2576211"/>
    <lineage>
        <taxon>Bacteria</taxon>
        <taxon>Pseudomonadati</taxon>
        <taxon>Bacteroidota</taxon>
        <taxon>Cytophagia</taxon>
        <taxon>Cytophagales</taxon>
        <taxon>Spirosomataceae</taxon>
        <taxon>Dyadobacter</taxon>
    </lineage>
</organism>
<evidence type="ECO:0000313" key="5">
    <source>
        <dbReference type="EMBL" id="TKT93396.1"/>
    </source>
</evidence>
<dbReference type="SUPFAM" id="SSF46689">
    <property type="entry name" value="Homeodomain-like"/>
    <property type="match status" value="1"/>
</dbReference>
<protein>
    <submittedName>
        <fullName evidence="5">Helix-turn-helix domain-containing protein</fullName>
    </submittedName>
</protein>
<name>A0A4U6D9D2_9BACT</name>
<keyword evidence="1" id="KW-0805">Transcription regulation</keyword>
<dbReference type="RefSeq" id="WP_137339072.1">
    <property type="nucleotide sequence ID" value="NZ_BSQH01000011.1"/>
</dbReference>
<accession>A0A4U6D9D2</accession>
<keyword evidence="6" id="KW-1185">Reference proteome</keyword>
<dbReference type="Proteomes" id="UP000304900">
    <property type="component" value="Unassembled WGS sequence"/>
</dbReference>
<dbReference type="GO" id="GO:0003700">
    <property type="term" value="F:DNA-binding transcription factor activity"/>
    <property type="evidence" value="ECO:0007669"/>
    <property type="project" value="InterPro"/>
</dbReference>
<keyword evidence="2" id="KW-0238">DNA-binding</keyword>
<reference evidence="5 6" key="1">
    <citation type="submission" date="2019-05" db="EMBL/GenBank/DDBJ databases">
        <title>Dyadobacter AR-3-8 sp. nov., isolated from arctic soil.</title>
        <authorList>
            <person name="Chaudhary D.K."/>
        </authorList>
    </citation>
    <scope>NUCLEOTIDE SEQUENCE [LARGE SCALE GENOMIC DNA]</scope>
    <source>
        <strain evidence="5 6">AR-3-8</strain>
    </source>
</reference>
<keyword evidence="3" id="KW-0804">Transcription</keyword>
<dbReference type="SMART" id="SM00342">
    <property type="entry name" value="HTH_ARAC"/>
    <property type="match status" value="1"/>
</dbReference>
<dbReference type="PANTHER" id="PTHR43280">
    <property type="entry name" value="ARAC-FAMILY TRANSCRIPTIONAL REGULATOR"/>
    <property type="match status" value="1"/>
</dbReference>
<dbReference type="Gene3D" id="1.10.10.60">
    <property type="entry name" value="Homeodomain-like"/>
    <property type="match status" value="1"/>
</dbReference>
<comment type="caution">
    <text evidence="5">The sequence shown here is derived from an EMBL/GenBank/DDBJ whole genome shotgun (WGS) entry which is preliminary data.</text>
</comment>
<dbReference type="InterPro" id="IPR018060">
    <property type="entry name" value="HTH_AraC"/>
</dbReference>
<dbReference type="InterPro" id="IPR009057">
    <property type="entry name" value="Homeodomain-like_sf"/>
</dbReference>
<dbReference type="OrthoDB" id="9793451at2"/>
<gene>
    <name evidence="5" type="ORF">FDK13_05975</name>
</gene>
<sequence>MQRVIEAIKSEFETDQSSMEDMLRVLLKQLIISSTRIWKRKHAGTDEGSRYDFEFSRYFSQLVEGNYRKLHTVSEYANILNITPKTLNRRITHVSEKSSNEVIKDRIILEGKRLLVHTRYSVKEIGDKLGYDDTSYFIRMFSAHAQSSPQQFRQLYQHSE</sequence>
<dbReference type="Pfam" id="PF12833">
    <property type="entry name" value="HTH_18"/>
    <property type="match status" value="1"/>
</dbReference>
<feature type="domain" description="HTH araC/xylS-type" evidence="4">
    <location>
        <begin position="57"/>
        <end position="155"/>
    </location>
</feature>
<dbReference type="AlphaFoldDB" id="A0A4U6D9D2"/>
<dbReference type="GO" id="GO:0043565">
    <property type="term" value="F:sequence-specific DNA binding"/>
    <property type="evidence" value="ECO:0007669"/>
    <property type="project" value="InterPro"/>
</dbReference>
<evidence type="ECO:0000256" key="2">
    <source>
        <dbReference type="ARBA" id="ARBA00023125"/>
    </source>
</evidence>
<evidence type="ECO:0000256" key="1">
    <source>
        <dbReference type="ARBA" id="ARBA00023015"/>
    </source>
</evidence>
<evidence type="ECO:0000256" key="3">
    <source>
        <dbReference type="ARBA" id="ARBA00023163"/>
    </source>
</evidence>
<evidence type="ECO:0000259" key="4">
    <source>
        <dbReference type="PROSITE" id="PS01124"/>
    </source>
</evidence>
<proteinExistence type="predicted"/>
<evidence type="ECO:0000313" key="6">
    <source>
        <dbReference type="Proteomes" id="UP000304900"/>
    </source>
</evidence>
<dbReference type="PROSITE" id="PS01124">
    <property type="entry name" value="HTH_ARAC_FAMILY_2"/>
    <property type="match status" value="1"/>
</dbReference>
<dbReference type="PANTHER" id="PTHR43280:SF32">
    <property type="entry name" value="TRANSCRIPTIONAL REGULATORY PROTEIN"/>
    <property type="match status" value="1"/>
</dbReference>